<proteinExistence type="predicted"/>
<dbReference type="EMBL" id="PFFQ01000012">
    <property type="protein sequence ID" value="PIW18629.1"/>
    <property type="molecule type" value="Genomic_DNA"/>
</dbReference>
<name>A0A2M7G938_9BACT</name>
<comment type="caution">
    <text evidence="1">The sequence shown here is derived from an EMBL/GenBank/DDBJ whole genome shotgun (WGS) entry which is preliminary data.</text>
</comment>
<dbReference type="InterPro" id="IPR008914">
    <property type="entry name" value="PEBP"/>
</dbReference>
<dbReference type="InterPro" id="IPR005247">
    <property type="entry name" value="YbhB_YbcL/LppC-like"/>
</dbReference>
<evidence type="ECO:0000313" key="1">
    <source>
        <dbReference type="EMBL" id="PIW18629.1"/>
    </source>
</evidence>
<reference evidence="1 2" key="1">
    <citation type="submission" date="2017-09" db="EMBL/GenBank/DDBJ databases">
        <title>Depth-based differentiation of microbial function through sediment-hosted aquifers and enrichment of novel symbionts in the deep terrestrial subsurface.</title>
        <authorList>
            <person name="Probst A.J."/>
            <person name="Ladd B."/>
            <person name="Jarett J.K."/>
            <person name="Geller-Mcgrath D.E."/>
            <person name="Sieber C.M."/>
            <person name="Emerson J.B."/>
            <person name="Anantharaman K."/>
            <person name="Thomas B.C."/>
            <person name="Malmstrom R."/>
            <person name="Stieglmeier M."/>
            <person name="Klingl A."/>
            <person name="Woyke T."/>
            <person name="Ryan C.M."/>
            <person name="Banfield J.F."/>
        </authorList>
    </citation>
    <scope>NUCLEOTIDE SEQUENCE [LARGE SCALE GENOMIC DNA]</scope>
    <source>
        <strain evidence="1">CG17_big_fil_post_rev_8_21_14_2_50_48_46</strain>
    </source>
</reference>
<dbReference type="Proteomes" id="UP000231019">
    <property type="component" value="Unassembled WGS sequence"/>
</dbReference>
<accession>A0A2M7G938</accession>
<dbReference type="AlphaFoldDB" id="A0A2M7G938"/>
<dbReference type="CDD" id="cd00865">
    <property type="entry name" value="PEBP_bact_arch"/>
    <property type="match status" value="1"/>
</dbReference>
<dbReference type="Pfam" id="PF01161">
    <property type="entry name" value="PBP"/>
    <property type="match status" value="1"/>
</dbReference>
<dbReference type="Gene3D" id="3.90.280.10">
    <property type="entry name" value="PEBP-like"/>
    <property type="match status" value="1"/>
</dbReference>
<protein>
    <submittedName>
        <fullName evidence="1">YbhB/YbcL family Raf kinase inhibitor-like protein</fullName>
    </submittedName>
</protein>
<dbReference type="PANTHER" id="PTHR30289">
    <property type="entry name" value="UNCHARACTERIZED PROTEIN YBCL-RELATED"/>
    <property type="match status" value="1"/>
</dbReference>
<organism evidence="1 2">
    <name type="scientific">bacterium (Candidatus Blackallbacteria) CG17_big_fil_post_rev_8_21_14_2_50_48_46</name>
    <dbReference type="NCBI Taxonomy" id="2014261"/>
    <lineage>
        <taxon>Bacteria</taxon>
        <taxon>Candidatus Blackallbacteria</taxon>
    </lineage>
</organism>
<dbReference type="SUPFAM" id="SSF49777">
    <property type="entry name" value="PEBP-like"/>
    <property type="match status" value="1"/>
</dbReference>
<evidence type="ECO:0000313" key="2">
    <source>
        <dbReference type="Proteomes" id="UP000231019"/>
    </source>
</evidence>
<dbReference type="InterPro" id="IPR036610">
    <property type="entry name" value="PEBP-like_sf"/>
</dbReference>
<sequence length="155" mass="17163">MQAFLLESPAFVSGAPLPIDYTREGANLSPPLRWKNPPAGTTHLALICSDPDAPGGTWIHWVLYNIPVQWAELPERFPRLRSMSGTNQGVNSYRTLGYDGPFPPKGQNHRYFFKLYALSRPLKLAAGIPAAQVEQAMQPVLLGNTELIGTYQRST</sequence>
<dbReference type="PANTHER" id="PTHR30289:SF1">
    <property type="entry name" value="PEBP (PHOSPHATIDYLETHANOLAMINE-BINDING PROTEIN) FAMILY PROTEIN"/>
    <property type="match status" value="1"/>
</dbReference>
<gene>
    <name evidence="1" type="ORF">COW36_04875</name>
</gene>
<dbReference type="NCBIfam" id="TIGR00481">
    <property type="entry name" value="YbhB/YbcL family Raf kinase inhibitor-like protein"/>
    <property type="match status" value="1"/>
</dbReference>